<dbReference type="RefSeq" id="WP_328986087.1">
    <property type="nucleotide sequence ID" value="NZ_CP121472.1"/>
</dbReference>
<reference evidence="4 5" key="1">
    <citation type="journal article" date="2023" name="Microorganisms">
        <title>Thiorhodovibrio frisius and Trv. litoralis spp. nov., Two Novel Members from a Clade of Fastidious Purple Sulfur Bacteria That Exhibit Unique Red-Shifted Light-Harvesting Capabilities.</title>
        <authorList>
            <person name="Methner A."/>
            <person name="Kuzyk S.B."/>
            <person name="Petersen J."/>
            <person name="Bauer S."/>
            <person name="Brinkmann H."/>
            <person name="Sichau K."/>
            <person name="Wanner G."/>
            <person name="Wolf J."/>
            <person name="Neumann-Schaal M."/>
            <person name="Henke P."/>
            <person name="Tank M."/>
            <person name="Sproer C."/>
            <person name="Bunk B."/>
            <person name="Overmann J."/>
        </authorList>
    </citation>
    <scope>NUCLEOTIDE SEQUENCE [LARGE SCALE GENOMIC DNA]</scope>
    <source>
        <strain evidence="4 5">DSM 6702</strain>
    </source>
</reference>
<dbReference type="SUPFAM" id="SSF75471">
    <property type="entry name" value="YhbY-like"/>
    <property type="match status" value="1"/>
</dbReference>
<dbReference type="PANTHER" id="PTHR40065:SF3">
    <property type="entry name" value="RNA-BINDING PROTEIN YHBY"/>
    <property type="match status" value="1"/>
</dbReference>
<dbReference type="Proteomes" id="UP001432180">
    <property type="component" value="Chromosome"/>
</dbReference>
<evidence type="ECO:0000313" key="4">
    <source>
        <dbReference type="EMBL" id="WPL15522.1"/>
    </source>
</evidence>
<dbReference type="NCBIfam" id="TIGR00253">
    <property type="entry name" value="RNA_bind_YhbY"/>
    <property type="match status" value="1"/>
</dbReference>
<dbReference type="InterPro" id="IPR017924">
    <property type="entry name" value="RNA-binding_YhbY"/>
</dbReference>
<dbReference type="Pfam" id="PF01985">
    <property type="entry name" value="CRS1_YhbY"/>
    <property type="match status" value="1"/>
</dbReference>
<sequence>MPSITNKQRHWLKQQAHHLKPVVMLGQHGLTEAVLREIRIALDHHELIKIKVSAGDRDERDRLIAAILEDTKAELVQRVGNSASFYRPNPDKTEPLGLPAV</sequence>
<gene>
    <name evidence="4" type="ORF">Thiowin_00421</name>
</gene>
<dbReference type="SMART" id="SM01103">
    <property type="entry name" value="CRS1_YhbY"/>
    <property type="match status" value="1"/>
</dbReference>
<dbReference type="InterPro" id="IPR051925">
    <property type="entry name" value="RNA-binding_domain"/>
</dbReference>
<keyword evidence="5" id="KW-1185">Reference proteome</keyword>
<dbReference type="PANTHER" id="PTHR40065">
    <property type="entry name" value="RNA-BINDING PROTEIN YHBY"/>
    <property type="match status" value="1"/>
</dbReference>
<name>A0ABZ0S592_9GAMM</name>
<protein>
    <submittedName>
        <fullName evidence="4">RNA-binding protein</fullName>
    </submittedName>
</protein>
<feature type="domain" description="CRM" evidence="3">
    <location>
        <begin position="2"/>
        <end position="98"/>
    </location>
</feature>
<dbReference type="PROSITE" id="PS51295">
    <property type="entry name" value="CRM"/>
    <property type="match status" value="1"/>
</dbReference>
<accession>A0ABZ0S592</accession>
<dbReference type="Gene3D" id="3.30.110.60">
    <property type="entry name" value="YhbY-like"/>
    <property type="match status" value="1"/>
</dbReference>
<evidence type="ECO:0000256" key="2">
    <source>
        <dbReference type="PROSITE-ProRule" id="PRU00626"/>
    </source>
</evidence>
<proteinExistence type="predicted"/>
<evidence type="ECO:0000313" key="5">
    <source>
        <dbReference type="Proteomes" id="UP001432180"/>
    </source>
</evidence>
<keyword evidence="1 2" id="KW-0694">RNA-binding</keyword>
<dbReference type="InterPro" id="IPR035920">
    <property type="entry name" value="YhbY-like_sf"/>
</dbReference>
<organism evidence="4 5">
    <name type="scientific">Thiorhodovibrio winogradskyi</name>
    <dbReference type="NCBI Taxonomy" id="77007"/>
    <lineage>
        <taxon>Bacteria</taxon>
        <taxon>Pseudomonadati</taxon>
        <taxon>Pseudomonadota</taxon>
        <taxon>Gammaproteobacteria</taxon>
        <taxon>Chromatiales</taxon>
        <taxon>Chromatiaceae</taxon>
        <taxon>Thiorhodovibrio</taxon>
    </lineage>
</organism>
<evidence type="ECO:0000259" key="3">
    <source>
        <dbReference type="PROSITE" id="PS51295"/>
    </source>
</evidence>
<evidence type="ECO:0000256" key="1">
    <source>
        <dbReference type="ARBA" id="ARBA00022884"/>
    </source>
</evidence>
<dbReference type="InterPro" id="IPR001890">
    <property type="entry name" value="RNA-binding_CRM"/>
</dbReference>
<dbReference type="EMBL" id="CP121472">
    <property type="protein sequence ID" value="WPL15522.1"/>
    <property type="molecule type" value="Genomic_DNA"/>
</dbReference>